<organism evidence="1 2">
    <name type="scientific">Rothia dentocariosa (strain ATCC 17931 / CDC X599 / XDIA)</name>
    <dbReference type="NCBI Taxonomy" id="762948"/>
    <lineage>
        <taxon>Bacteria</taxon>
        <taxon>Bacillati</taxon>
        <taxon>Actinomycetota</taxon>
        <taxon>Actinomycetes</taxon>
        <taxon>Micrococcales</taxon>
        <taxon>Micrococcaceae</taxon>
        <taxon>Rothia</taxon>
    </lineage>
</organism>
<dbReference type="EMBL" id="CP002280">
    <property type="protein sequence ID" value="ADP40258.1"/>
    <property type="molecule type" value="Genomic_DNA"/>
</dbReference>
<dbReference type="HOGENOM" id="CLU_3239118_0_0_11"/>
<dbReference type="Proteomes" id="UP000000387">
    <property type="component" value="Chromosome"/>
</dbReference>
<dbReference type="AlphaFoldDB" id="E3H2B0"/>
<proteinExistence type="predicted"/>
<evidence type="ECO:0000313" key="1">
    <source>
        <dbReference type="EMBL" id="ADP40258.1"/>
    </source>
</evidence>
<evidence type="ECO:0000313" key="2">
    <source>
        <dbReference type="Proteomes" id="UP000000387"/>
    </source>
</evidence>
<gene>
    <name evidence="1" type="ordered locus">HMPREF0733_10800</name>
</gene>
<accession>E3H2B0</accession>
<dbReference type="KEGG" id="rdn:HMPREF0733_10800"/>
<name>E3H2B0_ROTDC</name>
<sequence>MFPAIARNKLYLLNFNNNFRNIPGITVVRALCIDAHIIGVCSP</sequence>
<reference evidence="2" key="1">
    <citation type="submission" date="2010-10" db="EMBL/GenBank/DDBJ databases">
        <title>The complete genome of Rothia dentocariosa ATCC 17931.</title>
        <authorList>
            <person name="Muzny D."/>
            <person name="Qin X."/>
            <person name="Buhay C."/>
            <person name="Dugan-Rocha S."/>
            <person name="Ding Y."/>
            <person name="Chen G."/>
            <person name="Hawes A."/>
            <person name="Holder M."/>
            <person name="Jhangiani S."/>
            <person name="Johnson A."/>
            <person name="Khan Z."/>
            <person name="Li Z."/>
            <person name="Liu W."/>
            <person name="Liu X."/>
            <person name="Perez L."/>
            <person name="Shen H."/>
            <person name="Wang Q."/>
            <person name="Watt J."/>
            <person name="Xi L."/>
            <person name="Xin Y."/>
            <person name="Zhou J."/>
            <person name="Deng J."/>
            <person name="Jiang H."/>
            <person name="Liu Y."/>
            <person name="Qu J."/>
            <person name="Song X.-Z."/>
            <person name="Zhang L."/>
            <person name="Villasana D."/>
            <person name="Johnson A."/>
            <person name="Liu J."/>
            <person name="Liyanage D."/>
            <person name="Lorensuhewa L."/>
            <person name="Robinson T."/>
            <person name="Song A."/>
            <person name="Song B.-B."/>
            <person name="Dinh H."/>
            <person name="Thornton R."/>
            <person name="Coyle M."/>
            <person name="Francisco L."/>
            <person name="Jackson L."/>
            <person name="Javaid M."/>
            <person name="Korchina V."/>
            <person name="Kovar C."/>
            <person name="Mata R."/>
            <person name="Mathew T."/>
            <person name="Ngo R."/>
            <person name="Nguyen L."/>
            <person name="Nguyen N."/>
            <person name="Okwuonu G."/>
            <person name="Ongeri F."/>
            <person name="Pham C."/>
            <person name="Simmons D."/>
            <person name="Wilczek-Boney K."/>
            <person name="Hale W."/>
            <person name="Jakkamsetti A."/>
            <person name="Pham P."/>
            <person name="Ruth R."/>
            <person name="San Lucas F."/>
            <person name="Warren J."/>
            <person name="Zhang J."/>
            <person name="Zhao Z."/>
            <person name="Zhou C."/>
            <person name="Zhu D."/>
            <person name="Lee S."/>
            <person name="Bess C."/>
            <person name="Blankenburg K."/>
            <person name="Forbes L."/>
            <person name="Fu Q."/>
            <person name="Gubbala S."/>
            <person name="Hirani K."/>
            <person name="Jayaseelan J.C."/>
            <person name="Lara F."/>
            <person name="Munidasa M."/>
            <person name="Palculict T."/>
            <person name="Patil S."/>
            <person name="Pu L.-L."/>
            <person name="Saada N."/>
            <person name="Tang L."/>
            <person name="Weissenberger G."/>
            <person name="Zhu Y."/>
            <person name="Hemphill L."/>
            <person name="Shang Y."/>
            <person name="Youmans B."/>
            <person name="Ayvaz T."/>
            <person name="Ross M."/>
            <person name="Santibanez J."/>
            <person name="Aqrawi P."/>
            <person name="Gross S."/>
            <person name="Joshi V."/>
            <person name="Fowler G."/>
            <person name="Nazareth L."/>
            <person name="Reid J."/>
            <person name="Worley K."/>
            <person name="Petrosino J."/>
            <person name="Highlander S."/>
            <person name="Gibbs R."/>
        </authorList>
    </citation>
    <scope>NUCLEOTIDE SEQUENCE [LARGE SCALE GENOMIC DNA]</scope>
    <source>
        <strain evidence="2">ATCC 17931 / CDC X599 / XDIA</strain>
    </source>
</reference>
<protein>
    <submittedName>
        <fullName evidence="1">Uncharacterized protein</fullName>
    </submittedName>
</protein>